<comment type="caution">
    <text evidence="2">The sequence shown here is derived from an EMBL/GenBank/DDBJ whole genome shotgun (WGS) entry which is preliminary data.</text>
</comment>
<evidence type="ECO:0000313" key="2">
    <source>
        <dbReference type="EMBL" id="OCX14757.1"/>
    </source>
</evidence>
<feature type="region of interest" description="Disordered" evidence="1">
    <location>
        <begin position="300"/>
        <end position="326"/>
    </location>
</feature>
<dbReference type="AlphaFoldDB" id="A0A1C2DJ54"/>
<evidence type="ECO:0000256" key="1">
    <source>
        <dbReference type="SAM" id="MobiDB-lite"/>
    </source>
</evidence>
<reference evidence="2 3" key="1">
    <citation type="submission" date="2016-08" db="EMBL/GenBank/DDBJ databases">
        <title>Whole genome sequence of Mesorhizobium sp. strain UASWS1009 isolated from industrial sewage.</title>
        <authorList>
            <person name="Crovadore J."/>
            <person name="Calmin G."/>
            <person name="Chablais R."/>
            <person name="Cochard B."/>
            <person name="Lefort F."/>
        </authorList>
    </citation>
    <scope>NUCLEOTIDE SEQUENCE [LARGE SCALE GENOMIC DNA]</scope>
    <source>
        <strain evidence="2 3">UASWS1009</strain>
    </source>
</reference>
<protein>
    <recommendedName>
        <fullName evidence="4">DUF2336 domain-containing protein</fullName>
    </recommendedName>
</protein>
<proteinExistence type="predicted"/>
<keyword evidence="3" id="KW-1185">Reference proteome</keyword>
<gene>
    <name evidence="2" type="ORF">QV13_20245</name>
</gene>
<evidence type="ECO:0008006" key="4">
    <source>
        <dbReference type="Google" id="ProtNLM"/>
    </source>
</evidence>
<dbReference type="RefSeq" id="WP_024925500.1">
    <property type="nucleotide sequence ID" value="NZ_MDEO01000035.1"/>
</dbReference>
<feature type="region of interest" description="Disordered" evidence="1">
    <location>
        <begin position="138"/>
        <end position="162"/>
    </location>
</feature>
<organism evidence="2 3">
    <name type="scientific">Mesorhizobium hungaricum</name>
    <dbReference type="NCBI Taxonomy" id="1566387"/>
    <lineage>
        <taxon>Bacteria</taxon>
        <taxon>Pseudomonadati</taxon>
        <taxon>Pseudomonadota</taxon>
        <taxon>Alphaproteobacteria</taxon>
        <taxon>Hyphomicrobiales</taxon>
        <taxon>Phyllobacteriaceae</taxon>
        <taxon>Mesorhizobium</taxon>
    </lineage>
</organism>
<dbReference type="EMBL" id="MDEO01000035">
    <property type="protein sequence ID" value="OCX14757.1"/>
    <property type="molecule type" value="Genomic_DNA"/>
</dbReference>
<sequence>MSSSDFRHIAVRMETGKAERLFRAAISAFCSLPRPSRREIAQLEDLALPLFDDTPNEALRFGAAALSETEYAPRQLVLRLADAKVDIAAPLLIRSRALTDVDLIALIGRHGLPHARAIARRKDLNPAISHLIRALERPAQGRSREMRDTATEAPGPAKPMPGQAAEAVRQRLRAVMADPNNTATTAPARADTNPYRKLRDMALSGNAAFFKTALADALRIDFATAHSIAAADDYSRLLTALRTLELGDDHAFLIAVAVFPGQFPHPQSIRLFLDRYRLLPLDVARGQLAQWQAEALSPGLRDARETTANSDTPAATQQGKPAFKAS</sequence>
<feature type="compositionally biased region" description="Polar residues" evidence="1">
    <location>
        <begin position="306"/>
        <end position="319"/>
    </location>
</feature>
<dbReference type="Proteomes" id="UP000094412">
    <property type="component" value="Unassembled WGS sequence"/>
</dbReference>
<accession>A0A1C2DJ54</accession>
<dbReference type="STRING" id="1566387.QV13_20245"/>
<name>A0A1C2DJ54_9HYPH</name>
<evidence type="ECO:0000313" key="3">
    <source>
        <dbReference type="Proteomes" id="UP000094412"/>
    </source>
</evidence>